<dbReference type="EMBL" id="JABBCN010000001">
    <property type="protein sequence ID" value="NMX24649.1"/>
    <property type="molecule type" value="Genomic_DNA"/>
</dbReference>
<organism evidence="2">
    <name type="scientific">Streptococcus sanguinis</name>
    <dbReference type="NCBI Taxonomy" id="1305"/>
    <lineage>
        <taxon>Bacteria</taxon>
        <taxon>Bacillati</taxon>
        <taxon>Bacillota</taxon>
        <taxon>Bacilli</taxon>
        <taxon>Lactobacillales</taxon>
        <taxon>Streptococcaceae</taxon>
        <taxon>Streptococcus</taxon>
    </lineage>
</organism>
<reference evidence="2" key="1">
    <citation type="submission" date="2020-04" db="EMBL/GenBank/DDBJ databases">
        <authorList>
            <person name="Chakraborty B."/>
            <person name="Walker A.R."/>
            <person name="Burne R.A."/>
        </authorList>
    </citation>
    <scope>NUCLEOTIDE SEQUENCE [LARGE SCALE GENOMIC DNA]</scope>
    <source>
        <strain evidence="2">BCA8</strain>
    </source>
</reference>
<gene>
    <name evidence="2" type="ORF">HGP05_02615</name>
</gene>
<dbReference type="AlphaFoldDB" id="A0A7Y0VB72"/>
<sequence>MKKASIKGKLNERIPALGMALSIENKSKQAKAPKMMPETKKTDAKMTMVK</sequence>
<comment type="caution">
    <text evidence="2">The sequence shown here is derived from an EMBL/GenBank/DDBJ whole genome shotgun (WGS) entry which is preliminary data.</text>
</comment>
<name>A0A7Y0VB72_STRSA</name>
<accession>A0A7Y0VB72</accession>
<feature type="region of interest" description="Disordered" evidence="1">
    <location>
        <begin position="25"/>
        <end position="50"/>
    </location>
</feature>
<evidence type="ECO:0000256" key="1">
    <source>
        <dbReference type="SAM" id="MobiDB-lite"/>
    </source>
</evidence>
<protein>
    <submittedName>
        <fullName evidence="2">Uncharacterized protein</fullName>
    </submittedName>
</protein>
<evidence type="ECO:0000313" key="2">
    <source>
        <dbReference type="EMBL" id="NMX24649.1"/>
    </source>
</evidence>
<proteinExistence type="predicted"/>
<dbReference type="RefSeq" id="WP_185775879.1">
    <property type="nucleotide sequence ID" value="NZ_RJOV01000002.1"/>
</dbReference>